<keyword evidence="5" id="KW-1185">Reference proteome</keyword>
<dbReference type="GO" id="GO:0010628">
    <property type="term" value="P:positive regulation of gene expression"/>
    <property type="evidence" value="ECO:0007669"/>
    <property type="project" value="TreeGrafter"/>
</dbReference>
<dbReference type="PANTHER" id="PTHR11346">
    <property type="entry name" value="GALECTIN"/>
    <property type="match status" value="1"/>
</dbReference>
<evidence type="ECO:0000256" key="1">
    <source>
        <dbReference type="ARBA" id="ARBA00022734"/>
    </source>
</evidence>
<dbReference type="PANTHER" id="PTHR11346:SF80">
    <property type="entry name" value="GALECTIN-9C"/>
    <property type="match status" value="1"/>
</dbReference>
<dbReference type="Gene3D" id="2.60.120.200">
    <property type="match status" value="1"/>
</dbReference>
<dbReference type="SMART" id="SM00908">
    <property type="entry name" value="Gal-bind_lectin"/>
    <property type="match status" value="1"/>
</dbReference>
<evidence type="ECO:0000256" key="2">
    <source>
        <dbReference type="RuleBase" id="RU102079"/>
    </source>
</evidence>
<dbReference type="InterPro" id="IPR013320">
    <property type="entry name" value="ConA-like_dom_sf"/>
</dbReference>
<dbReference type="GO" id="GO:0016936">
    <property type="term" value="F:galactoside binding"/>
    <property type="evidence" value="ECO:0007669"/>
    <property type="project" value="TreeGrafter"/>
</dbReference>
<name>A0A8C6Y136_NAJNA</name>
<dbReference type="InterPro" id="IPR001079">
    <property type="entry name" value="Galectin_CRD"/>
</dbReference>
<dbReference type="PROSITE" id="PS51304">
    <property type="entry name" value="GALECTIN"/>
    <property type="match status" value="1"/>
</dbReference>
<dbReference type="Ensembl" id="ENSNNAT00000024027.1">
    <property type="protein sequence ID" value="ENSNNAP00000022922.1"/>
    <property type="gene ID" value="ENSNNAG00000015097.1"/>
</dbReference>
<dbReference type="GO" id="GO:0005634">
    <property type="term" value="C:nucleus"/>
    <property type="evidence" value="ECO:0007669"/>
    <property type="project" value="TreeGrafter"/>
</dbReference>
<evidence type="ECO:0000259" key="3">
    <source>
        <dbReference type="PROSITE" id="PS51304"/>
    </source>
</evidence>
<dbReference type="GO" id="GO:0005829">
    <property type="term" value="C:cytosol"/>
    <property type="evidence" value="ECO:0007669"/>
    <property type="project" value="TreeGrafter"/>
</dbReference>
<feature type="domain" description="Galectin" evidence="3">
    <location>
        <begin position="47"/>
        <end position="164"/>
    </location>
</feature>
<reference evidence="4" key="2">
    <citation type="submission" date="2025-09" db="UniProtKB">
        <authorList>
            <consortium name="Ensembl"/>
        </authorList>
    </citation>
    <scope>IDENTIFICATION</scope>
</reference>
<proteinExistence type="predicted"/>
<reference evidence="4" key="1">
    <citation type="submission" date="2025-08" db="UniProtKB">
        <authorList>
            <consortium name="Ensembl"/>
        </authorList>
    </citation>
    <scope>IDENTIFICATION</scope>
</reference>
<evidence type="ECO:0000313" key="4">
    <source>
        <dbReference type="Ensembl" id="ENSNNAP00000022922.1"/>
    </source>
</evidence>
<dbReference type="GO" id="GO:2000562">
    <property type="term" value="P:negative regulation of CD4-positive, alpha-beta T cell proliferation"/>
    <property type="evidence" value="ECO:0007669"/>
    <property type="project" value="TreeGrafter"/>
</dbReference>
<dbReference type="GO" id="GO:0032689">
    <property type="term" value="P:negative regulation of type II interferon production"/>
    <property type="evidence" value="ECO:0007669"/>
    <property type="project" value="TreeGrafter"/>
</dbReference>
<dbReference type="Proteomes" id="UP000694559">
    <property type="component" value="Unplaced"/>
</dbReference>
<dbReference type="InterPro" id="IPR044156">
    <property type="entry name" value="Galectin-like"/>
</dbReference>
<protein>
    <recommendedName>
        <fullName evidence="2">Galectin</fullName>
    </recommendedName>
</protein>
<dbReference type="GeneTree" id="ENSGT00940000162258"/>
<dbReference type="Pfam" id="PF00337">
    <property type="entry name" value="Gal-bind_lectin"/>
    <property type="match status" value="2"/>
</dbReference>
<dbReference type="SUPFAM" id="SSF49899">
    <property type="entry name" value="Concanavalin A-like lectins/glucanases"/>
    <property type="match status" value="1"/>
</dbReference>
<dbReference type="SMART" id="SM00276">
    <property type="entry name" value="GLECT"/>
    <property type="match status" value="1"/>
</dbReference>
<accession>A0A8C6Y136</accession>
<dbReference type="CDD" id="cd00070">
    <property type="entry name" value="GLECT"/>
    <property type="match status" value="1"/>
</dbReference>
<sequence length="164" mass="18294">MEPHSLSAVHLPPRIQTPTGACQDVYLNSDIGGDYFFLLFIPQCVPFCSPIFGGLCEGKKVLIQGCVAVSAKRFVNFRLGLTHLFLPSIYIAFHFNPRFDEGNVIVCNTQEKGCWGPEERTSPMLFQRGVSVNGSQFIDYQHRLPMNLVQTLQIKGDVSLSSQI</sequence>
<dbReference type="AlphaFoldDB" id="A0A8C6Y136"/>
<organism evidence="4 5">
    <name type="scientific">Naja naja</name>
    <name type="common">Indian cobra</name>
    <dbReference type="NCBI Taxonomy" id="35670"/>
    <lineage>
        <taxon>Eukaryota</taxon>
        <taxon>Metazoa</taxon>
        <taxon>Chordata</taxon>
        <taxon>Craniata</taxon>
        <taxon>Vertebrata</taxon>
        <taxon>Euteleostomi</taxon>
        <taxon>Lepidosauria</taxon>
        <taxon>Squamata</taxon>
        <taxon>Bifurcata</taxon>
        <taxon>Unidentata</taxon>
        <taxon>Episquamata</taxon>
        <taxon>Toxicofera</taxon>
        <taxon>Serpentes</taxon>
        <taxon>Colubroidea</taxon>
        <taxon>Elapidae</taxon>
        <taxon>Elapinae</taxon>
        <taxon>Naja</taxon>
    </lineage>
</organism>
<evidence type="ECO:0000313" key="5">
    <source>
        <dbReference type="Proteomes" id="UP000694559"/>
    </source>
</evidence>
<keyword evidence="1 2" id="KW-0430">Lectin</keyword>
<dbReference type="GO" id="GO:0030246">
    <property type="term" value="F:carbohydrate binding"/>
    <property type="evidence" value="ECO:0007669"/>
    <property type="project" value="UniProtKB-UniRule"/>
</dbReference>